<evidence type="ECO:0000256" key="21">
    <source>
        <dbReference type="SAM" id="MobiDB-lite"/>
    </source>
</evidence>
<dbReference type="GO" id="GO:0016887">
    <property type="term" value="F:ATP hydrolysis activity"/>
    <property type="evidence" value="ECO:0007669"/>
    <property type="project" value="RHEA"/>
</dbReference>
<evidence type="ECO:0000313" key="23">
    <source>
        <dbReference type="EMBL" id="KAE8148719.1"/>
    </source>
</evidence>
<reference evidence="23 24" key="1">
    <citation type="submission" date="2019-04" db="EMBL/GenBank/DDBJ databases">
        <title>Friends and foes A comparative genomics study of 23 Aspergillus species from section Flavi.</title>
        <authorList>
            <consortium name="DOE Joint Genome Institute"/>
            <person name="Kjaerbolling I."/>
            <person name="Vesth T."/>
            <person name="Frisvad J.C."/>
            <person name="Nybo J.L."/>
            <person name="Theobald S."/>
            <person name="Kildgaard S."/>
            <person name="Isbrandt T."/>
            <person name="Kuo A."/>
            <person name="Sato A."/>
            <person name="Lyhne E.K."/>
            <person name="Kogle M.E."/>
            <person name="Wiebenga A."/>
            <person name="Kun R.S."/>
            <person name="Lubbers R.J."/>
            <person name="Makela M.R."/>
            <person name="Barry K."/>
            <person name="Chovatia M."/>
            <person name="Clum A."/>
            <person name="Daum C."/>
            <person name="Haridas S."/>
            <person name="He G."/>
            <person name="LaButti K."/>
            <person name="Lipzen A."/>
            <person name="Mondo S."/>
            <person name="Riley R."/>
            <person name="Salamov A."/>
            <person name="Simmons B.A."/>
            <person name="Magnuson J.K."/>
            <person name="Henrissat B."/>
            <person name="Mortensen U.H."/>
            <person name="Larsen T.O."/>
            <person name="Devries R.P."/>
            <person name="Grigoriev I.V."/>
            <person name="Machida M."/>
            <person name="Baker S.E."/>
            <person name="Andersen M.R."/>
        </authorList>
    </citation>
    <scope>NUCLEOTIDE SEQUENCE [LARGE SCALE GENOMIC DNA]</scope>
    <source>
        <strain evidence="23 24">IBT 18842</strain>
    </source>
</reference>
<evidence type="ECO:0000256" key="17">
    <source>
        <dbReference type="ARBA" id="ARBA00023242"/>
    </source>
</evidence>
<comment type="subcellular location">
    <subcellularLocation>
        <location evidence="2">Chromosome</location>
        <location evidence="2">Telomere</location>
    </subcellularLocation>
    <subcellularLocation>
        <location evidence="1 20">Nucleus</location>
    </subcellularLocation>
</comment>
<keyword evidence="17 20" id="KW-0539">Nucleus</keyword>
<comment type="similarity">
    <text evidence="3 20">Belongs to the ku80 family.</text>
</comment>
<dbReference type="GO" id="GO:0000723">
    <property type="term" value="P:telomere maintenance"/>
    <property type="evidence" value="ECO:0007669"/>
    <property type="project" value="InterPro"/>
</dbReference>
<keyword evidence="16 20" id="KW-0234">DNA repair</keyword>
<evidence type="ECO:0000256" key="16">
    <source>
        <dbReference type="ARBA" id="ARBA00023204"/>
    </source>
</evidence>
<dbReference type="InterPro" id="IPR006164">
    <property type="entry name" value="DNA_bd_Ku70/Ku80"/>
</dbReference>
<keyword evidence="15 20" id="KW-0233">DNA recombination</keyword>
<dbReference type="EMBL" id="ML742149">
    <property type="protein sequence ID" value="KAE8148719.1"/>
    <property type="molecule type" value="Genomic_DNA"/>
</dbReference>
<organism evidence="23 24">
    <name type="scientific">Aspergillus avenaceus</name>
    <dbReference type="NCBI Taxonomy" id="36643"/>
    <lineage>
        <taxon>Eukaryota</taxon>
        <taxon>Fungi</taxon>
        <taxon>Dikarya</taxon>
        <taxon>Ascomycota</taxon>
        <taxon>Pezizomycotina</taxon>
        <taxon>Eurotiomycetes</taxon>
        <taxon>Eurotiomycetidae</taxon>
        <taxon>Eurotiales</taxon>
        <taxon>Aspergillaceae</taxon>
        <taxon>Aspergillus</taxon>
        <taxon>Aspergillus subgen. Circumdati</taxon>
    </lineage>
</organism>
<evidence type="ECO:0000256" key="13">
    <source>
        <dbReference type="ARBA" id="ARBA00022895"/>
    </source>
</evidence>
<evidence type="ECO:0000256" key="9">
    <source>
        <dbReference type="ARBA" id="ARBA00022763"/>
    </source>
</evidence>
<evidence type="ECO:0000256" key="14">
    <source>
        <dbReference type="ARBA" id="ARBA00023125"/>
    </source>
</evidence>
<dbReference type="FunFam" id="1.25.40.240:FF:000002">
    <property type="entry name" value="ATP-dependent DNA helicase II subunit 2"/>
    <property type="match status" value="1"/>
</dbReference>
<evidence type="ECO:0000256" key="7">
    <source>
        <dbReference type="ARBA" id="ARBA00022454"/>
    </source>
</evidence>
<evidence type="ECO:0000256" key="5">
    <source>
        <dbReference type="ARBA" id="ARBA00012551"/>
    </source>
</evidence>
<evidence type="ECO:0000256" key="10">
    <source>
        <dbReference type="ARBA" id="ARBA00022801"/>
    </source>
</evidence>
<dbReference type="OrthoDB" id="30826at2759"/>
<proteinExistence type="inferred from homology"/>
<keyword evidence="13" id="KW-0779">Telomere</keyword>
<evidence type="ECO:0000256" key="8">
    <source>
        <dbReference type="ARBA" id="ARBA00022741"/>
    </source>
</evidence>
<dbReference type="GO" id="GO:0042162">
    <property type="term" value="F:telomeric DNA binding"/>
    <property type="evidence" value="ECO:0007669"/>
    <property type="project" value="InterPro"/>
</dbReference>
<dbReference type="GO" id="GO:0000781">
    <property type="term" value="C:chromosome, telomeric region"/>
    <property type="evidence" value="ECO:0007669"/>
    <property type="project" value="UniProtKB-SubCell"/>
</dbReference>
<gene>
    <name evidence="23" type="ORF">BDV25DRAFT_141519</name>
</gene>
<dbReference type="EC" id="3.6.4.12" evidence="5 20"/>
<dbReference type="GO" id="GO:0003690">
    <property type="term" value="F:double-stranded DNA binding"/>
    <property type="evidence" value="ECO:0007669"/>
    <property type="project" value="TreeGrafter"/>
</dbReference>
<comment type="subunit">
    <text evidence="4">Heterodimer of Ku70 and Ku80.</text>
</comment>
<evidence type="ECO:0000256" key="11">
    <source>
        <dbReference type="ARBA" id="ARBA00022806"/>
    </source>
</evidence>
<dbReference type="PANTHER" id="PTHR12604:SF4">
    <property type="entry name" value="X-RAY REPAIR CROSS-COMPLEMENTING PROTEIN 5"/>
    <property type="match status" value="1"/>
</dbReference>
<dbReference type="InterPro" id="IPR036465">
    <property type="entry name" value="vWFA_dom_sf"/>
</dbReference>
<dbReference type="Gene3D" id="3.40.50.410">
    <property type="entry name" value="von Willebrand factor, type A domain"/>
    <property type="match status" value="1"/>
</dbReference>
<dbReference type="GO" id="GO:0003684">
    <property type="term" value="F:damaged DNA binding"/>
    <property type="evidence" value="ECO:0007669"/>
    <property type="project" value="InterPro"/>
</dbReference>
<dbReference type="GO" id="GO:0006303">
    <property type="term" value="P:double-strand break repair via nonhomologous end joining"/>
    <property type="evidence" value="ECO:0007669"/>
    <property type="project" value="InterPro"/>
</dbReference>
<dbReference type="SUPFAM" id="SSF100939">
    <property type="entry name" value="SPOC domain-like"/>
    <property type="match status" value="1"/>
</dbReference>
<dbReference type="SUPFAM" id="SSF101420">
    <property type="entry name" value="C-terminal domain of Ku80"/>
    <property type="match status" value="1"/>
</dbReference>
<dbReference type="InterPro" id="IPR016194">
    <property type="entry name" value="SPOC-like_C_dom_sf"/>
</dbReference>
<dbReference type="SUPFAM" id="SSF53300">
    <property type="entry name" value="vWA-like"/>
    <property type="match status" value="1"/>
</dbReference>
<dbReference type="Pfam" id="PF08785">
    <property type="entry name" value="Ku_PK_bind"/>
    <property type="match status" value="1"/>
</dbReference>
<dbReference type="InterPro" id="IPR002035">
    <property type="entry name" value="VWF_A"/>
</dbReference>
<keyword evidence="7" id="KW-0158">Chromosome</keyword>
<dbReference type="GO" id="GO:0005524">
    <property type="term" value="F:ATP binding"/>
    <property type="evidence" value="ECO:0007669"/>
    <property type="project" value="UniProtKB-UniRule"/>
</dbReference>
<evidence type="ECO:0000256" key="1">
    <source>
        <dbReference type="ARBA" id="ARBA00004123"/>
    </source>
</evidence>
<keyword evidence="10 20" id="KW-0378">Hydrolase</keyword>
<dbReference type="Gene3D" id="1.10.1600.10">
    <property type="match status" value="1"/>
</dbReference>
<dbReference type="PANTHER" id="PTHR12604">
    <property type="entry name" value="KU AUTOANTIGEN DNA HELICASE"/>
    <property type="match status" value="1"/>
</dbReference>
<dbReference type="SMART" id="SM00559">
    <property type="entry name" value="Ku78"/>
    <property type="match status" value="1"/>
</dbReference>
<dbReference type="GO" id="GO:0006310">
    <property type="term" value="P:DNA recombination"/>
    <property type="evidence" value="ECO:0007669"/>
    <property type="project" value="UniProtKB-KW"/>
</dbReference>
<dbReference type="InterPro" id="IPR024193">
    <property type="entry name" value="Ku80"/>
</dbReference>
<dbReference type="Gene3D" id="1.25.40.240">
    <property type="entry name" value="Ku, C-terminal domain"/>
    <property type="match status" value="1"/>
</dbReference>
<feature type="compositionally biased region" description="Polar residues" evidence="21">
    <location>
        <begin position="276"/>
        <end position="289"/>
    </location>
</feature>
<dbReference type="AlphaFoldDB" id="A0A5N6TRE5"/>
<dbReference type="PROSITE" id="PS50234">
    <property type="entry name" value="VWFA"/>
    <property type="match status" value="1"/>
</dbReference>
<feature type="region of interest" description="Disordered" evidence="21">
    <location>
        <begin position="268"/>
        <end position="289"/>
    </location>
</feature>
<comment type="catalytic activity">
    <reaction evidence="19 20">
        <text>ATP + H2O = ADP + phosphate + H(+)</text>
        <dbReference type="Rhea" id="RHEA:13065"/>
        <dbReference type="ChEBI" id="CHEBI:15377"/>
        <dbReference type="ChEBI" id="CHEBI:15378"/>
        <dbReference type="ChEBI" id="CHEBI:30616"/>
        <dbReference type="ChEBI" id="CHEBI:43474"/>
        <dbReference type="ChEBI" id="CHEBI:456216"/>
        <dbReference type="EC" id="3.6.4.12"/>
    </reaction>
</comment>
<evidence type="ECO:0000256" key="20">
    <source>
        <dbReference type="PIRNR" id="PIRNR016570"/>
    </source>
</evidence>
<dbReference type="Gene3D" id="2.40.290.10">
    <property type="match status" value="1"/>
</dbReference>
<evidence type="ECO:0000256" key="4">
    <source>
        <dbReference type="ARBA" id="ARBA00011584"/>
    </source>
</evidence>
<feature type="domain" description="VWFA" evidence="22">
    <location>
        <begin position="6"/>
        <end position="211"/>
    </location>
</feature>
<keyword evidence="8 20" id="KW-0547">Nucleotide-binding</keyword>
<evidence type="ECO:0000256" key="12">
    <source>
        <dbReference type="ARBA" id="ARBA00022840"/>
    </source>
</evidence>
<comment type="function">
    <text evidence="18">Single-stranded DNA-dependent ATP-dependent helicase. Involved in non-homologous end joining (NHEJ) DNA double strand break repair. DNA-binding is sequence-independent but has a high affinity to nicks in double-stranded DNA and to the ends of duplex DNA. Binds to naturally occurring chromosomal ends, and therefore provides chromosomal end protection. Required also for telomere recombination to repair telomeric ends in the absence of telomerase. KU70, of the KU70/KU80 heterodimer, binds to the stem loop of TLC1, the RNA component of telomerase. Involved in telomere maintenance. Interacts with telomeric repeats and subtelomeric sequences thereby controlling telomere length and protecting against subtelomeric rearrangement. Maintains telomeric chromatin, which is involved in silencing the expression of genes located at the telomere. Required for mating-type switching.</text>
</comment>
<evidence type="ECO:0000256" key="3">
    <source>
        <dbReference type="ARBA" id="ARBA00007726"/>
    </source>
</evidence>
<dbReference type="Pfam" id="PF03731">
    <property type="entry name" value="Ku_N"/>
    <property type="match status" value="1"/>
</dbReference>
<dbReference type="FunFam" id="2.40.290.10:FF:000008">
    <property type="entry name" value="ATP-dependent DNA helicase II subunit 2"/>
    <property type="match status" value="1"/>
</dbReference>
<keyword evidence="11 20" id="KW-0347">Helicase</keyword>
<dbReference type="FunFam" id="3.40.50.410:FF:000073">
    <property type="entry name" value="ATP-dependent DNA helicase II subunit 2"/>
    <property type="match status" value="1"/>
</dbReference>
<protein>
    <recommendedName>
        <fullName evidence="6 20">ATP-dependent DNA helicase II subunit 2</fullName>
        <ecNumber evidence="5 20">3.6.4.12</ecNumber>
    </recommendedName>
</protein>
<evidence type="ECO:0000256" key="15">
    <source>
        <dbReference type="ARBA" id="ARBA00023172"/>
    </source>
</evidence>
<evidence type="ECO:0000313" key="24">
    <source>
        <dbReference type="Proteomes" id="UP000325780"/>
    </source>
</evidence>
<keyword evidence="12 20" id="KW-0067">ATP-binding</keyword>
<dbReference type="InterPro" id="IPR014893">
    <property type="entry name" value="Ku_PK_bind"/>
</dbReference>
<dbReference type="GO" id="GO:0043564">
    <property type="term" value="C:Ku70:Ku80 complex"/>
    <property type="evidence" value="ECO:0007669"/>
    <property type="project" value="InterPro"/>
</dbReference>
<name>A0A5N6TRE5_ASPAV</name>
<keyword evidence="9 20" id="KW-0227">DNA damage</keyword>
<keyword evidence="24" id="KW-1185">Reference proteome</keyword>
<evidence type="ECO:0000259" key="22">
    <source>
        <dbReference type="PROSITE" id="PS50234"/>
    </source>
</evidence>
<accession>A0A5N6TRE5</accession>
<dbReference type="CDD" id="cd00873">
    <property type="entry name" value="KU80"/>
    <property type="match status" value="1"/>
</dbReference>
<dbReference type="InterPro" id="IPR036494">
    <property type="entry name" value="Ku_C_sf"/>
</dbReference>
<dbReference type="FunFam" id="1.10.1600.10:FF:000002">
    <property type="entry name" value="X-ray repair cross-complementing protein 5"/>
    <property type="match status" value="1"/>
</dbReference>
<dbReference type="InterPro" id="IPR005161">
    <property type="entry name" value="Ku_N"/>
</dbReference>
<evidence type="ECO:0000256" key="18">
    <source>
        <dbReference type="ARBA" id="ARBA00024890"/>
    </source>
</evidence>
<sequence length="719" mass="81142">MADKEATVYIVDVGQSMGERRNGRSVTDLEWAMQYVWDRITGTVATGRKTAMMGVIGLRTDGTSNELEDDVHFSHISVLSNIKQFLMPDIRKLEEVIRPSETNKGDAISAIILAIQMIITHCKKLKWKRKIVLITNGRGRMSDENLGEIIKRIKEDNIELVVMGCDFDDPDYGFKEEAKDPRKDDNEALLRSLVEDCDGVYGTLEQAVSELDVPRVKVVKSMPSFKGYLQLGNPEDYETALRIPVERYYRTYVAKPPTASSFALRSEIPAEDQPESSETAAATQGNQSGDALTSVRTLYTYQVDDESAPGGKIDVERDDLAKGYEYGRTAVHISETDENITTLETYAALELVGFIQSDKYDRYMHMSTSNVIIAQRANDKAALALSSFIHALFELESYAVARLVMKENKPPVVVLLAPSIEPDYECLLEVQLPFAEDIRTYRFPPLDKVITVSGKVVTEHRNLPGDDLLDAMDKYVNSMELVDNDEDGDPVETMPIEDSFSPVVHRIDAAVRARAINPDEPVPAPSERLTKFSHPPEDLLEKSKQHLERLIDLADVKKVPPKAKGRKRTRETEKPLSGLDVDSLLHQEKRSKISPNNAIPEYKQRLAQVDDIEIVKEATKQMATIVEDQIRHSLADANYDRVIEALGTMRDELISYDEPAIYNDFLRKLKEDLLQEKLGGDRQELWWLIRRSKIGLIVQRESDQSKVTDAESKEFMSAK</sequence>
<keyword evidence="14 20" id="KW-0238">DNA-binding</keyword>
<dbReference type="Proteomes" id="UP000325780">
    <property type="component" value="Unassembled WGS sequence"/>
</dbReference>
<dbReference type="Pfam" id="PF02735">
    <property type="entry name" value="Ku"/>
    <property type="match status" value="1"/>
</dbReference>
<dbReference type="GO" id="GO:0003678">
    <property type="term" value="F:DNA helicase activity"/>
    <property type="evidence" value="ECO:0007669"/>
    <property type="project" value="UniProtKB-EC"/>
</dbReference>
<dbReference type="PIRSF" id="PIRSF016570">
    <property type="entry name" value="Ku80"/>
    <property type="match status" value="1"/>
</dbReference>
<evidence type="ECO:0000256" key="19">
    <source>
        <dbReference type="ARBA" id="ARBA00047995"/>
    </source>
</evidence>
<evidence type="ECO:0000256" key="6">
    <source>
        <dbReference type="ARBA" id="ARBA00021792"/>
    </source>
</evidence>
<evidence type="ECO:0000256" key="2">
    <source>
        <dbReference type="ARBA" id="ARBA00004574"/>
    </source>
</evidence>